<dbReference type="GO" id="GO:0006633">
    <property type="term" value="P:fatty acid biosynthetic process"/>
    <property type="evidence" value="ECO:0007669"/>
    <property type="project" value="InterPro"/>
</dbReference>
<evidence type="ECO:0000313" key="3">
    <source>
        <dbReference type="Proteomes" id="UP000280834"/>
    </source>
</evidence>
<keyword evidence="3" id="KW-1185">Reference proteome</keyword>
<dbReference type="SUPFAM" id="SSF51230">
    <property type="entry name" value="Single hybrid motif"/>
    <property type="match status" value="1"/>
</dbReference>
<dbReference type="STRING" id="42155.A0A0R3QXS4"/>
<evidence type="ECO:0000259" key="1">
    <source>
        <dbReference type="PROSITE" id="PS50980"/>
    </source>
</evidence>
<dbReference type="WBParaSite" id="BTMF_0001254601-mRNA-1">
    <property type="protein sequence ID" value="BTMF_0001254601-mRNA-1"/>
    <property type="gene ID" value="BTMF_0001254601"/>
</dbReference>
<dbReference type="GO" id="GO:0005524">
    <property type="term" value="F:ATP binding"/>
    <property type="evidence" value="ECO:0007669"/>
    <property type="project" value="InterPro"/>
</dbReference>
<dbReference type="GO" id="GO:0003989">
    <property type="term" value="F:acetyl-CoA carboxylase activity"/>
    <property type="evidence" value="ECO:0007669"/>
    <property type="project" value="InterPro"/>
</dbReference>
<dbReference type="Pfam" id="PF01039">
    <property type="entry name" value="Carboxyl_trans"/>
    <property type="match status" value="1"/>
</dbReference>
<dbReference type="PANTHER" id="PTHR45728">
    <property type="entry name" value="ACETYL-COA CARBOXYLASE, ISOFORM A"/>
    <property type="match status" value="1"/>
</dbReference>
<dbReference type="SUPFAM" id="SSF52096">
    <property type="entry name" value="ClpP/crotonase"/>
    <property type="match status" value="1"/>
</dbReference>
<dbReference type="InterPro" id="IPR011053">
    <property type="entry name" value="Single_hybrid_motif"/>
</dbReference>
<sequence>MLNALQELQLQSKFPVTLPYLISLFKDSEFEQNRIDTTWLDRRIASKKHTVELPSLPMAVAYGSMLIAHSKITEAFSAFSNAISRGRILQPSDLTETHQVELIFDNIKYSVTATRTSNFEYMIKMNGRCVPVEYRELRNGTLLLKYKDRSHPCYIEEEPERYKVHIGRMQIIFEKENDPTVLRSSCAGKLLSFEAENGELLLPGQIYASMESMKVVLDMRVKKVGGRFEKVAQPGQMLHPGTLVARLETENGLTVTKPIDFEDSFAEWTQNVAKKSPINMYFTNVVQPKILNQLNEFLEVCADDFPVKKVRKAIEDYLNDLDPQKTKEEKMIFEPISRVLARFEDGTEGHIALVLDDLLGHYYKSEIFFQEDQYDKSVTRLLSQVCDTERCVRLICSHTKINEKNLLAMKILRRISNNRRLILRLSPVLEKIASFVKSENLELAHAARTLLIEAETPTYTEIKIRGSSPSPTNLERYDILFEMFDNNFDSVLKYVTVCCGVPEASIRRLEDGHPHDVQFSIPIQKIAHGLGLPNDEVVEISVTMRVVGDVADIVERLPQVAAKVVKPDSTLYIVSHTEAVRCDANLDEKFSEAISRVQNENIRQIVILIASSDSYPLFFYYNMFRKEEIRSQRNIDLAHLPKLGLHRIKENYNIEKLKSSHNSGHLYKAEGKADPTEHRFFYRAVVRVVDSYTAEEVTCSVIKALKRACCEIVVALYRSNTIDRNHVLLFIHRTPSNKEIRMSPADWINVIYKAYRECKDFLWQSQVNQVEFDFILFGERRSLEQATKVIITDDTGFTPFIRVLRAEASSGNSRTKKWLHVDAGMDGFKHGLEIMVDNRRNPDWNPFTDPYLGRSEIDKRRLKARVLKTTYVYDYPLLFQRAVIATWLAPTESQKSSDLILEDLCQFYELVYDENSKQLVELSESGSLSKIGIVAWRVRLVVPEYPEGREVIVIANDISNQIGSFSMCEHRLYYEASRLSRKEGIPRIYIAANSGARIG</sequence>
<dbReference type="InterPro" id="IPR011762">
    <property type="entry name" value="COA_CT_N"/>
</dbReference>
<evidence type="ECO:0000313" key="4">
    <source>
        <dbReference type="WBParaSite" id="BTMF_0001254601-mRNA-1"/>
    </source>
</evidence>
<reference evidence="2 3" key="2">
    <citation type="submission" date="2018-11" db="EMBL/GenBank/DDBJ databases">
        <authorList>
            <consortium name="Pathogen Informatics"/>
        </authorList>
    </citation>
    <scope>NUCLEOTIDE SEQUENCE [LARGE SCALE GENOMIC DNA]</scope>
</reference>
<name>A0A0R3QXS4_9BILA</name>
<dbReference type="InterPro" id="IPR013537">
    <property type="entry name" value="AcCoA_COase_cen"/>
</dbReference>
<dbReference type="Proteomes" id="UP000280834">
    <property type="component" value="Unassembled WGS sequence"/>
</dbReference>
<dbReference type="Pfam" id="PF21385">
    <property type="entry name" value="ACCA_BT"/>
    <property type="match status" value="1"/>
</dbReference>
<gene>
    <name evidence="2" type="ORF">BTMF_LOCUS10560</name>
</gene>
<dbReference type="Gene3D" id="3.90.226.10">
    <property type="entry name" value="2-enoyl-CoA Hydratase, Chain A, domain 1"/>
    <property type="match status" value="1"/>
</dbReference>
<dbReference type="Pfam" id="PF08326">
    <property type="entry name" value="ACC_central"/>
    <property type="match status" value="2"/>
</dbReference>
<dbReference type="InterPro" id="IPR049076">
    <property type="entry name" value="ACCA"/>
</dbReference>
<dbReference type="PANTHER" id="PTHR45728:SF3">
    <property type="entry name" value="ACETYL-COA CARBOXYLASE"/>
    <property type="match status" value="1"/>
</dbReference>
<dbReference type="InterPro" id="IPR029045">
    <property type="entry name" value="ClpP/crotonase-like_dom_sf"/>
</dbReference>
<dbReference type="FunFam" id="2.40.50.100:FF:000005">
    <property type="entry name" value="Acetyl-CoA carboxylase 1"/>
    <property type="match status" value="1"/>
</dbReference>
<feature type="domain" description="CoA carboxyltransferase N-terminal" evidence="1">
    <location>
        <begin position="850"/>
        <end position="999"/>
    </location>
</feature>
<protein>
    <submittedName>
        <fullName evidence="4">CoA carboxyltransferase N-terminal domain-containing protein</fullName>
    </submittedName>
</protein>
<dbReference type="AlphaFoldDB" id="A0A0R3QXS4"/>
<dbReference type="Gene3D" id="2.40.50.100">
    <property type="match status" value="1"/>
</dbReference>
<dbReference type="InterPro" id="IPR049074">
    <property type="entry name" value="ACCA_BT"/>
</dbReference>
<dbReference type="InterPro" id="IPR034733">
    <property type="entry name" value="AcCoA_carboxyl_beta"/>
</dbReference>
<dbReference type="EMBL" id="UZAG01017670">
    <property type="protein sequence ID" value="VDO35964.1"/>
    <property type="molecule type" value="Genomic_DNA"/>
</dbReference>
<organism evidence="4">
    <name type="scientific">Brugia timori</name>
    <dbReference type="NCBI Taxonomy" id="42155"/>
    <lineage>
        <taxon>Eukaryota</taxon>
        <taxon>Metazoa</taxon>
        <taxon>Ecdysozoa</taxon>
        <taxon>Nematoda</taxon>
        <taxon>Chromadorea</taxon>
        <taxon>Rhabditida</taxon>
        <taxon>Spirurina</taxon>
        <taxon>Spiruromorpha</taxon>
        <taxon>Filarioidea</taxon>
        <taxon>Onchocercidae</taxon>
        <taxon>Brugia</taxon>
    </lineage>
</organism>
<proteinExistence type="predicted"/>
<dbReference type="PROSITE" id="PS50980">
    <property type="entry name" value="COA_CT_NTER"/>
    <property type="match status" value="1"/>
</dbReference>
<evidence type="ECO:0000313" key="2">
    <source>
        <dbReference type="EMBL" id="VDO35964.1"/>
    </source>
</evidence>
<dbReference type="GO" id="GO:0005739">
    <property type="term" value="C:mitochondrion"/>
    <property type="evidence" value="ECO:0007669"/>
    <property type="project" value="TreeGrafter"/>
</dbReference>
<reference evidence="4" key="1">
    <citation type="submission" date="2017-02" db="UniProtKB">
        <authorList>
            <consortium name="WormBaseParasite"/>
        </authorList>
    </citation>
    <scope>IDENTIFICATION</scope>
</reference>
<accession>A0A0R3QXS4</accession>